<feature type="chain" id="PRO_5046806984" description="Protein BatD" evidence="2">
    <location>
        <begin position="19"/>
        <end position="541"/>
    </location>
</feature>
<keyword evidence="4" id="KW-1185">Reference proteome</keyword>
<protein>
    <recommendedName>
        <fullName evidence="5">Protein BatD</fullName>
    </recommendedName>
</protein>
<dbReference type="EMBL" id="AP025183">
    <property type="protein sequence ID" value="BDB52355.1"/>
    <property type="molecule type" value="Genomic_DNA"/>
</dbReference>
<keyword evidence="1" id="KW-0472">Membrane</keyword>
<gene>
    <name evidence="3" type="ORF">GENT11_06670</name>
</gene>
<accession>A0ABM7UY03</accession>
<proteinExistence type="predicted"/>
<evidence type="ECO:0000313" key="3">
    <source>
        <dbReference type="EMBL" id="BDB52355.1"/>
    </source>
</evidence>
<name>A0ABM7UY03_9FLAO</name>
<evidence type="ECO:0008006" key="5">
    <source>
        <dbReference type="Google" id="ProtNLM"/>
    </source>
</evidence>
<keyword evidence="2" id="KW-0732">Signal</keyword>
<keyword evidence="1" id="KW-1133">Transmembrane helix</keyword>
<evidence type="ECO:0000256" key="1">
    <source>
        <dbReference type="SAM" id="Phobius"/>
    </source>
</evidence>
<feature type="transmembrane region" description="Helical" evidence="1">
    <location>
        <begin position="145"/>
        <end position="166"/>
    </location>
</feature>
<evidence type="ECO:0000256" key="2">
    <source>
        <dbReference type="SAM" id="SignalP"/>
    </source>
</evidence>
<dbReference type="Proteomes" id="UP001319865">
    <property type="component" value="Chromosome"/>
</dbReference>
<feature type="signal peptide" evidence="2">
    <location>
        <begin position="1"/>
        <end position="18"/>
    </location>
</feature>
<evidence type="ECO:0000313" key="4">
    <source>
        <dbReference type="Proteomes" id="UP001319865"/>
    </source>
</evidence>
<dbReference type="RefSeq" id="WP_229331087.1">
    <property type="nucleotide sequence ID" value="NZ_AP025183.1"/>
</dbReference>
<feature type="transmembrane region" description="Helical" evidence="1">
    <location>
        <begin position="334"/>
        <end position="359"/>
    </location>
</feature>
<reference evidence="3 4" key="1">
    <citation type="journal article" date="2022" name="Int. J. Syst. Evol. Microbiol.">
        <title>Flavobacterium ammonificans sp. nov. and Flavobacterium ammoniigenes sp. nov., ammonifying bacteria isolated from surface river water.</title>
        <authorList>
            <person name="Watanabe K."/>
            <person name="Kitamura T."/>
            <person name="Ogata Y."/>
            <person name="Shindo C."/>
            <person name="Suda W."/>
        </authorList>
    </citation>
    <scope>NUCLEOTIDE SEQUENCE [LARGE SCALE GENOMIC DNA]</scope>
    <source>
        <strain evidence="3 4">GENT11</strain>
    </source>
</reference>
<reference evidence="3 4" key="2">
    <citation type="journal article" date="2022" name="Microorganisms">
        <title>Complete Genome Sequences of Two Flavobacterium ammonificans Strains and a Flavobacterium ammoniigenes Strain of Ammonifying Bacterioplankton Isolated from Surface River Water.</title>
        <authorList>
            <person name="Suda W."/>
            <person name="Ogata Y."/>
            <person name="Shindo C."/>
            <person name="Watanabe K."/>
        </authorList>
    </citation>
    <scope>NUCLEOTIDE SEQUENCE [LARGE SCALE GENOMIC DNA]</scope>
    <source>
        <strain evidence="3 4">GENT11</strain>
    </source>
</reference>
<organism evidence="3 4">
    <name type="scientific">Flavobacterium ammonificans</name>
    <dbReference type="NCBI Taxonomy" id="1751056"/>
    <lineage>
        <taxon>Bacteria</taxon>
        <taxon>Pseudomonadati</taxon>
        <taxon>Bacteroidota</taxon>
        <taxon>Flavobacteriia</taxon>
        <taxon>Flavobacteriales</taxon>
        <taxon>Flavobacteriaceae</taxon>
        <taxon>Flavobacterium</taxon>
    </lineage>
</organism>
<keyword evidence="1" id="KW-0812">Transmembrane</keyword>
<sequence>MKKIAYIVLFLISTSLFAQKVTTALDTTRNKIGAEFKLTLKASVDTAARVVFPKLKNFGALEVIRSYPIDTIWNDDRYELVKKYGLTQFDSGKYTIPRVPILINKKPFFSDSLLVEVANVKVDTLQQKMYDIKNIVAAESHWGNWWKYLLAIIILAGIGAFAYWYFKKRQNKETEEEVYKSPIEKATSLLTILEQKELWQNGEIKEYYSELTDIARNYIEEAIEIPAMESTTSELITALRAASVKKKMTLSKETIENLERVLKQADLVKFAKSKPLDFEITEDRNKIQKAILTLDKAIPVEVPEEEDLLLNEAQRQQQIQLQLKKKKAKQIRTAIVSVVLLLVLVTGFFVVTRGFGYVIDTVFGRETKELLEGEWVKSEYGSPGILIETPQVLKRIDAEKVLPKNTMALIKEMQLFQHGDMMNGFYIMVSTSQFKQPTDIDLAKAMEGNLKIIEAQGGQNIIVKQEDFETESGVQGMKGYGTMSMLNPLTKSSEKVYYEILYFKQNQGLQQIMIVFPEGDQYGSAIAERMLQSVELRQASN</sequence>